<name>A0AAV3URG5_9EURY</name>
<dbReference type="Proteomes" id="UP001501729">
    <property type="component" value="Unassembled WGS sequence"/>
</dbReference>
<comment type="caution">
    <text evidence="1">The sequence shown here is derived from an EMBL/GenBank/DDBJ whole genome shotgun (WGS) entry which is preliminary data.</text>
</comment>
<dbReference type="Gene3D" id="2.30.110.10">
    <property type="entry name" value="Electron Transport, Fmn-binding Protein, Chain A"/>
    <property type="match status" value="1"/>
</dbReference>
<accession>A0AAV3URG5</accession>
<organism evidence="1 2">
    <name type="scientific">Haladaptatus pallidirubidus</name>
    <dbReference type="NCBI Taxonomy" id="1008152"/>
    <lineage>
        <taxon>Archaea</taxon>
        <taxon>Methanobacteriati</taxon>
        <taxon>Methanobacteriota</taxon>
        <taxon>Stenosarchaea group</taxon>
        <taxon>Halobacteria</taxon>
        <taxon>Halobacteriales</taxon>
        <taxon>Haladaptataceae</taxon>
        <taxon>Haladaptatus</taxon>
    </lineage>
</organism>
<evidence type="ECO:0000313" key="2">
    <source>
        <dbReference type="Proteomes" id="UP001501729"/>
    </source>
</evidence>
<protein>
    <submittedName>
        <fullName evidence="1">Pyridoxamine 5'-phosphate oxidase family protein</fullName>
    </submittedName>
</protein>
<dbReference type="InterPro" id="IPR012349">
    <property type="entry name" value="Split_barrel_FMN-bd"/>
</dbReference>
<proteinExistence type="predicted"/>
<evidence type="ECO:0000313" key="1">
    <source>
        <dbReference type="EMBL" id="GAA5065082.1"/>
    </source>
</evidence>
<sequence length="141" mass="15867">MSDGELHEFLGKGGTGIISFATESNNPPFTIPVSYGYDTDSATFYYRLAFPPESGKEDVVDNPVAFVTYNQVDERYQSVVATGHLEKVTNMPYDSAAIQRMWAIQIPMVDIFDRPPENISFRHFRLVPDTIAGRKEVKTQP</sequence>
<dbReference type="Pfam" id="PF12900">
    <property type="entry name" value="Pyridox_ox_2"/>
    <property type="match status" value="1"/>
</dbReference>
<gene>
    <name evidence="1" type="ORF">GCM10025751_55510</name>
</gene>
<dbReference type="SUPFAM" id="SSF50475">
    <property type="entry name" value="FMN-binding split barrel"/>
    <property type="match status" value="1"/>
</dbReference>
<dbReference type="AlphaFoldDB" id="A0AAV3URG5"/>
<dbReference type="InterPro" id="IPR024747">
    <property type="entry name" value="Pyridox_Oxase-rel"/>
</dbReference>
<reference evidence="1 2" key="1">
    <citation type="journal article" date="2019" name="Int. J. Syst. Evol. Microbiol.">
        <title>The Global Catalogue of Microorganisms (GCM) 10K type strain sequencing project: providing services to taxonomists for standard genome sequencing and annotation.</title>
        <authorList>
            <consortium name="The Broad Institute Genomics Platform"/>
            <consortium name="The Broad Institute Genome Sequencing Center for Infectious Disease"/>
            <person name="Wu L."/>
            <person name="Ma J."/>
        </authorList>
    </citation>
    <scope>NUCLEOTIDE SEQUENCE [LARGE SCALE GENOMIC DNA]</scope>
    <source>
        <strain evidence="1 2">JCM 17504</strain>
    </source>
</reference>
<dbReference type="EMBL" id="BAABKX010000030">
    <property type="protein sequence ID" value="GAA5065082.1"/>
    <property type="molecule type" value="Genomic_DNA"/>
</dbReference>
<keyword evidence="2" id="KW-1185">Reference proteome</keyword>